<protein>
    <submittedName>
        <fullName evidence="1">Uncharacterized protein</fullName>
    </submittedName>
</protein>
<keyword evidence="2" id="KW-1185">Reference proteome</keyword>
<reference evidence="1 2" key="1">
    <citation type="journal article" date="2018" name="Sci. Rep.">
        <title>Genomic signatures of local adaptation to the degree of environmental predictability in rotifers.</title>
        <authorList>
            <person name="Franch-Gras L."/>
            <person name="Hahn C."/>
            <person name="Garcia-Roger E.M."/>
            <person name="Carmona M.J."/>
            <person name="Serra M."/>
            <person name="Gomez A."/>
        </authorList>
    </citation>
    <scope>NUCLEOTIDE SEQUENCE [LARGE SCALE GENOMIC DNA]</scope>
    <source>
        <strain evidence="1">HYR1</strain>
    </source>
</reference>
<proteinExistence type="predicted"/>
<evidence type="ECO:0000313" key="2">
    <source>
        <dbReference type="Proteomes" id="UP000276133"/>
    </source>
</evidence>
<dbReference type="Proteomes" id="UP000276133">
    <property type="component" value="Unassembled WGS sequence"/>
</dbReference>
<gene>
    <name evidence="1" type="ORF">BpHYR1_006528</name>
</gene>
<dbReference type="AlphaFoldDB" id="A0A3M7PKM2"/>
<organism evidence="1 2">
    <name type="scientific">Brachionus plicatilis</name>
    <name type="common">Marine rotifer</name>
    <name type="synonym">Brachionus muelleri</name>
    <dbReference type="NCBI Taxonomy" id="10195"/>
    <lineage>
        <taxon>Eukaryota</taxon>
        <taxon>Metazoa</taxon>
        <taxon>Spiralia</taxon>
        <taxon>Gnathifera</taxon>
        <taxon>Rotifera</taxon>
        <taxon>Eurotatoria</taxon>
        <taxon>Monogononta</taxon>
        <taxon>Pseudotrocha</taxon>
        <taxon>Ploima</taxon>
        <taxon>Brachionidae</taxon>
        <taxon>Brachionus</taxon>
    </lineage>
</organism>
<comment type="caution">
    <text evidence="1">The sequence shown here is derived from an EMBL/GenBank/DDBJ whole genome shotgun (WGS) entry which is preliminary data.</text>
</comment>
<dbReference type="EMBL" id="REGN01010111">
    <property type="protein sequence ID" value="RMZ99685.1"/>
    <property type="molecule type" value="Genomic_DNA"/>
</dbReference>
<name>A0A3M7PKM2_BRAPC</name>
<feature type="non-terminal residue" evidence="1">
    <location>
        <position position="1"/>
    </location>
</feature>
<sequence length="64" mass="7840">LFIFLSSALPRLFLNFSFPFLRVEERRSRGKEKLRKSRRTKCVQHFFFPKFTDLSELMIEQKNK</sequence>
<evidence type="ECO:0000313" key="1">
    <source>
        <dbReference type="EMBL" id="RMZ99685.1"/>
    </source>
</evidence>
<accession>A0A3M7PKM2</accession>